<gene>
    <name evidence="2" type="ORF">TAGGR_1155</name>
</gene>
<organism evidence="2 3">
    <name type="scientific">Thermodesulfovibrio aggregans</name>
    <dbReference type="NCBI Taxonomy" id="86166"/>
    <lineage>
        <taxon>Bacteria</taxon>
        <taxon>Pseudomonadati</taxon>
        <taxon>Nitrospirota</taxon>
        <taxon>Thermodesulfovibrionia</taxon>
        <taxon>Thermodesulfovibrionales</taxon>
        <taxon>Thermodesulfovibrionaceae</taxon>
        <taxon>Thermodesulfovibrio</taxon>
    </lineage>
</organism>
<dbReference type="Proteomes" id="UP000054976">
    <property type="component" value="Unassembled WGS sequence"/>
</dbReference>
<reference evidence="3" key="1">
    <citation type="submission" date="2016-01" db="EMBL/GenBank/DDBJ databases">
        <title>Draft genome sequence of Thermodesulfovibrio aggregans strain TGE-P1.</title>
        <authorList>
            <person name="Sekiguchi Y."/>
            <person name="Ohashi A."/>
            <person name="Matsuura N."/>
            <person name="Tourlousse M.D."/>
        </authorList>
    </citation>
    <scope>NUCLEOTIDE SEQUENCE [LARGE SCALE GENOMIC DNA]</scope>
    <source>
        <strain evidence="3">TGE-P1</strain>
    </source>
</reference>
<name>A0A0U9I8F8_9BACT</name>
<dbReference type="RefSeq" id="WP_059175477.1">
    <property type="nucleotide sequence ID" value="NZ_BCNO01000001.1"/>
</dbReference>
<comment type="caution">
    <text evidence="2">The sequence shown here is derived from an EMBL/GenBank/DDBJ whole genome shotgun (WGS) entry which is preliminary data.</text>
</comment>
<evidence type="ECO:0000313" key="3">
    <source>
        <dbReference type="Proteomes" id="UP000054976"/>
    </source>
</evidence>
<dbReference type="PANTHER" id="PTHR34351">
    <property type="entry name" value="SLR1927 PROTEIN-RELATED"/>
    <property type="match status" value="1"/>
</dbReference>
<keyword evidence="3" id="KW-1185">Reference proteome</keyword>
<evidence type="ECO:0000313" key="2">
    <source>
        <dbReference type="EMBL" id="GAQ93990.1"/>
    </source>
</evidence>
<proteinExistence type="predicted"/>
<dbReference type="Pfam" id="PF01882">
    <property type="entry name" value="DUF58"/>
    <property type="match status" value="1"/>
</dbReference>
<dbReference type="EMBL" id="BCNO01000001">
    <property type="protein sequence ID" value="GAQ93990.1"/>
    <property type="molecule type" value="Genomic_DNA"/>
</dbReference>
<dbReference type="PANTHER" id="PTHR34351:SF1">
    <property type="entry name" value="SLR1927 PROTEIN"/>
    <property type="match status" value="1"/>
</dbReference>
<dbReference type="STRING" id="86166.TAGGR_1155"/>
<evidence type="ECO:0000259" key="1">
    <source>
        <dbReference type="Pfam" id="PF01882"/>
    </source>
</evidence>
<protein>
    <recommendedName>
        <fullName evidence="1">DUF58 domain-containing protein</fullName>
    </recommendedName>
</protein>
<accession>A0A0U9I8F8</accession>
<dbReference type="AlphaFoldDB" id="A0A0U9I8F8"/>
<feature type="domain" description="DUF58" evidence="1">
    <location>
        <begin position="155"/>
        <end position="249"/>
    </location>
</feature>
<sequence length="254" mass="29383">MISFLLSIMALSGILAFLNLNNIEFTILPPDDIFALKPAAFKIKAKNRYFFWTFILRVKILDSEIVIPYLKEKETFIINLTFPHRGRYILKEVIISSYFPFYFFRRTKRIPINLEITIFPYPLKCDLSHFLSEGKTKIDSNISRGKSYEGELVGVRGYTYGDPLKYIHWKATAKTSLIKVKEFSPPVGTPIVLNLNDFSGNIEEKLSKTTYALIELIKRGNPVGLNLDKEFYPPETGQAHLRRMLYALAFYKSE</sequence>
<dbReference type="InterPro" id="IPR002881">
    <property type="entry name" value="DUF58"/>
</dbReference>